<evidence type="ECO:0000313" key="1">
    <source>
        <dbReference type="EMBL" id="MBY8884779.1"/>
    </source>
</evidence>
<dbReference type="RefSeq" id="WP_222975519.1">
    <property type="nucleotide sequence ID" value="NZ_JAINVZ010000004.1"/>
</dbReference>
<reference evidence="1 2" key="1">
    <citation type="submission" date="2021-08" db="EMBL/GenBank/DDBJ databases">
        <title>Streptomyces sp. PTM05 isolated from lichen.</title>
        <authorList>
            <person name="Somphong A."/>
            <person name="Phongsopitanun W."/>
            <person name="Tanasupawat S."/>
        </authorList>
    </citation>
    <scope>NUCLEOTIDE SEQUENCE [LARGE SCALE GENOMIC DNA]</scope>
    <source>
        <strain evidence="1 2">Ptm05</strain>
    </source>
</reference>
<keyword evidence="2" id="KW-1185">Reference proteome</keyword>
<organism evidence="1 2">
    <name type="scientific">Streptantibioticus parmotrematis</name>
    <dbReference type="NCBI Taxonomy" id="2873249"/>
    <lineage>
        <taxon>Bacteria</taxon>
        <taxon>Bacillati</taxon>
        <taxon>Actinomycetota</taxon>
        <taxon>Actinomycetes</taxon>
        <taxon>Kitasatosporales</taxon>
        <taxon>Streptomycetaceae</taxon>
        <taxon>Streptantibioticus</taxon>
    </lineage>
</organism>
<evidence type="ECO:0000313" key="2">
    <source>
        <dbReference type="Proteomes" id="UP001198565"/>
    </source>
</evidence>
<proteinExistence type="predicted"/>
<dbReference type="Proteomes" id="UP001198565">
    <property type="component" value="Unassembled WGS sequence"/>
</dbReference>
<name>A0ABS7QQ40_9ACTN</name>
<dbReference type="EMBL" id="JAINVZ010000004">
    <property type="protein sequence ID" value="MBY8884779.1"/>
    <property type="molecule type" value="Genomic_DNA"/>
</dbReference>
<protein>
    <submittedName>
        <fullName evidence="1">Uncharacterized protein</fullName>
    </submittedName>
</protein>
<comment type="caution">
    <text evidence="1">The sequence shown here is derived from an EMBL/GenBank/DDBJ whole genome shotgun (WGS) entry which is preliminary data.</text>
</comment>
<gene>
    <name evidence="1" type="ORF">K7472_07960</name>
</gene>
<accession>A0ABS7QQ40</accession>
<sequence length="316" mass="34467">MSNYITTDADIVEVGGGSWGRGVLLRPPDGSRARWQPHPRMTLDAREALRMPAAGEADLTVRAIATLPWQLDEEALEITRLTRQRLGMLLPRAEISNAIALLSQWRGAAVTSPEWDRATGPGILQSGTAAQYDSVLKTPDGGVAVRISARLFLPIGQPRAVRVLIEFQANLTAWRSTLLRTADGVVTEDFRVTANEVVELWMAAWDAAAMVVPRALVNDPQLVPLLAPSEVELQVKANDRVVQAAAGSQRLVDVFDLSVFGEPDGDPRPDGAATVIAPLGFGRDDRRRWAGKALTRLARAWTFVEADESDLDRVVR</sequence>